<keyword evidence="2" id="KW-1185">Reference proteome</keyword>
<evidence type="ECO:0000313" key="1">
    <source>
        <dbReference type="EMBL" id="KAK0442959.1"/>
    </source>
</evidence>
<gene>
    <name evidence="1" type="ORF">EV421DRAFT_1903922</name>
</gene>
<dbReference type="AlphaFoldDB" id="A0AA39JKF5"/>
<comment type="caution">
    <text evidence="1">The sequence shown here is derived from an EMBL/GenBank/DDBJ whole genome shotgun (WGS) entry which is preliminary data.</text>
</comment>
<protein>
    <submittedName>
        <fullName evidence="1">Uncharacterized protein</fullName>
    </submittedName>
</protein>
<evidence type="ECO:0000313" key="2">
    <source>
        <dbReference type="Proteomes" id="UP001175226"/>
    </source>
</evidence>
<dbReference type="EMBL" id="JAUEPT010000024">
    <property type="protein sequence ID" value="KAK0442959.1"/>
    <property type="molecule type" value="Genomic_DNA"/>
</dbReference>
<proteinExistence type="predicted"/>
<accession>A0AA39JKF5</accession>
<dbReference type="Proteomes" id="UP001175226">
    <property type="component" value="Unassembled WGS sequence"/>
</dbReference>
<reference evidence="1" key="1">
    <citation type="submission" date="2023-06" db="EMBL/GenBank/DDBJ databases">
        <authorList>
            <consortium name="Lawrence Berkeley National Laboratory"/>
            <person name="Ahrendt S."/>
            <person name="Sahu N."/>
            <person name="Indic B."/>
            <person name="Wong-Bajracharya J."/>
            <person name="Merenyi Z."/>
            <person name="Ke H.-M."/>
            <person name="Monk M."/>
            <person name="Kocsube S."/>
            <person name="Drula E."/>
            <person name="Lipzen A."/>
            <person name="Balint B."/>
            <person name="Henrissat B."/>
            <person name="Andreopoulos B."/>
            <person name="Martin F.M."/>
            <person name="Harder C.B."/>
            <person name="Rigling D."/>
            <person name="Ford K.L."/>
            <person name="Foster G.D."/>
            <person name="Pangilinan J."/>
            <person name="Papanicolaou A."/>
            <person name="Barry K."/>
            <person name="LaButti K."/>
            <person name="Viragh M."/>
            <person name="Koriabine M."/>
            <person name="Yan M."/>
            <person name="Riley R."/>
            <person name="Champramary S."/>
            <person name="Plett K.L."/>
            <person name="Tsai I.J."/>
            <person name="Slot J."/>
            <person name="Sipos G."/>
            <person name="Plett J."/>
            <person name="Nagy L.G."/>
            <person name="Grigoriev I.V."/>
        </authorList>
    </citation>
    <scope>NUCLEOTIDE SEQUENCE</scope>
    <source>
        <strain evidence="1">FPL87.14</strain>
    </source>
</reference>
<sequence length="254" mass="28181">MMVLNDIIAAFVVPPFDTDPNWCGLCEITILAYRTLTTAPSACSLSGLRSLVNFMTSQWDQMSSSPDAACGVLTDLLVKRLPIASTAFLENQCLQFLGTHMFRKASVPMVGAYIAGIFATQQGLDGAMDAETLQQHIDHLYNPHTLFTVCLILSMQGTEDTIDRKAIHRDIMMLVQLRQRDAAWEECRKKLHDLVESDVGDFFSKQLVLSKREASRPLAVVIGEIQAPKDNIRYAIQVLDGFFHGGAHTNTFVS</sequence>
<organism evidence="1 2">
    <name type="scientific">Armillaria borealis</name>
    <dbReference type="NCBI Taxonomy" id="47425"/>
    <lineage>
        <taxon>Eukaryota</taxon>
        <taxon>Fungi</taxon>
        <taxon>Dikarya</taxon>
        <taxon>Basidiomycota</taxon>
        <taxon>Agaricomycotina</taxon>
        <taxon>Agaricomycetes</taxon>
        <taxon>Agaricomycetidae</taxon>
        <taxon>Agaricales</taxon>
        <taxon>Marasmiineae</taxon>
        <taxon>Physalacriaceae</taxon>
        <taxon>Armillaria</taxon>
    </lineage>
</organism>
<name>A0AA39JKF5_9AGAR</name>